<evidence type="ECO:0000313" key="1">
    <source>
        <dbReference type="EMBL" id="KAA1252739.1"/>
    </source>
</evidence>
<dbReference type="AlphaFoldDB" id="A0A5B1BZS8"/>
<reference evidence="1 2" key="1">
    <citation type="submission" date="2019-09" db="EMBL/GenBank/DDBJ databases">
        <authorList>
            <person name="Kritzky A."/>
            <person name="Schelkanova E.Y."/>
            <person name="Alkhova Z.V."/>
            <person name="Smirnova N.I."/>
        </authorList>
    </citation>
    <scope>NUCLEOTIDE SEQUENCE [LARGE SCALE GENOMIC DNA]</scope>
    <source>
        <strain evidence="1 2">M1526</strain>
    </source>
</reference>
<comment type="caution">
    <text evidence="1">The sequence shown here is derived from an EMBL/GenBank/DDBJ whole genome shotgun (WGS) entry which is preliminary data.</text>
</comment>
<sequence>MSSEREQLKDFESLVIKLKNEYAEKNGAVTCEFSTCEEMLVEKLGILNKHSLHSNELSAFWIMFPCNTCKDHHEDRPIHVLLQDGISFQNQADLSNIKVLHSKIEQQNHELEVIKTHCENHIFMTPESVAELVELALKGHYSSPHCGKVPDSIIEASYLSDIK</sequence>
<dbReference type="EMBL" id="VUAA01000041">
    <property type="protein sequence ID" value="KAA1252739.1"/>
    <property type="molecule type" value="Genomic_DNA"/>
</dbReference>
<organism evidence="1 2">
    <name type="scientific">Vibrio cholerae</name>
    <dbReference type="NCBI Taxonomy" id="666"/>
    <lineage>
        <taxon>Bacteria</taxon>
        <taxon>Pseudomonadati</taxon>
        <taxon>Pseudomonadota</taxon>
        <taxon>Gammaproteobacteria</taxon>
        <taxon>Vibrionales</taxon>
        <taxon>Vibrionaceae</taxon>
        <taxon>Vibrio</taxon>
    </lineage>
</organism>
<dbReference type="Proteomes" id="UP000323225">
    <property type="component" value="Unassembled WGS sequence"/>
</dbReference>
<accession>A0A5B1BZS8</accession>
<proteinExistence type="predicted"/>
<name>A0A5B1BZS8_VIBCL</name>
<gene>
    <name evidence="1" type="ORF">F0M16_21305</name>
</gene>
<protein>
    <submittedName>
        <fullName evidence="1">Uncharacterized protein</fullName>
    </submittedName>
</protein>
<evidence type="ECO:0000313" key="2">
    <source>
        <dbReference type="Proteomes" id="UP000323225"/>
    </source>
</evidence>